<dbReference type="EMBL" id="FOGT01000006">
    <property type="protein sequence ID" value="SES02367.1"/>
    <property type="molecule type" value="Genomic_DNA"/>
</dbReference>
<dbReference type="Proteomes" id="UP000198571">
    <property type="component" value="Unassembled WGS sequence"/>
</dbReference>
<dbReference type="PANTHER" id="PTHR35271">
    <property type="entry name" value="ABC TRANSPORTER, SUBSTRATE-BINDING LIPOPROTEIN-RELATED"/>
    <property type="match status" value="1"/>
</dbReference>
<dbReference type="InterPro" id="IPR007487">
    <property type="entry name" value="ABC_transpt-TYRBP-like"/>
</dbReference>
<name>A0A1H9TZP0_9BACI</name>
<dbReference type="PANTHER" id="PTHR35271:SF1">
    <property type="entry name" value="ABC TRANSPORTER, SUBSTRATE-BINDING LIPOPROTEIN"/>
    <property type="match status" value="1"/>
</dbReference>
<dbReference type="OrthoDB" id="9776955at2"/>
<organism evidence="1 2">
    <name type="scientific">Salipaludibacillus aurantiacus</name>
    <dbReference type="NCBI Taxonomy" id="1601833"/>
    <lineage>
        <taxon>Bacteria</taxon>
        <taxon>Bacillati</taxon>
        <taxon>Bacillota</taxon>
        <taxon>Bacilli</taxon>
        <taxon>Bacillales</taxon>
        <taxon>Bacillaceae</taxon>
    </lineage>
</organism>
<dbReference type="AlphaFoldDB" id="A0A1H9TZP0"/>
<protein>
    <submittedName>
        <fullName evidence="1">Putative ABC transport system substrate-binding protein</fullName>
    </submittedName>
</protein>
<reference evidence="2" key="1">
    <citation type="submission" date="2016-10" db="EMBL/GenBank/DDBJ databases">
        <authorList>
            <person name="Varghese N."/>
            <person name="Submissions S."/>
        </authorList>
    </citation>
    <scope>NUCLEOTIDE SEQUENCE [LARGE SCALE GENOMIC DNA]</scope>
    <source>
        <strain evidence="2">S9</strain>
    </source>
</reference>
<dbReference type="RefSeq" id="WP_093050882.1">
    <property type="nucleotide sequence ID" value="NZ_FOGT01000006.1"/>
</dbReference>
<dbReference type="CDD" id="cd06325">
    <property type="entry name" value="PBP1_ABC_unchar_transporter"/>
    <property type="match status" value="1"/>
</dbReference>
<sequence>MRKGWILIAVIIALTAAFFMTERAEEDTVTIGVLLSGENRIDKLDGIKDGLEELGYEMDGISFIIFEGEEDAELLEPYAKQLVIEEEPDVIASFGGIETQVLAEVMEEENHFIPTVFVGMAAPLETGIIEDFREPGGPFTGVSNFHMNLSAKRLELFTDIIGGLERVILIYSDDIDISRRSLALTEEAADTLGVQIEPFHLSGGFDKEALEDVLEEEDGLMTLPSYQVEAFTDEIVSFALENSVPVMGIYDYEVEAGFLFGYGSSFYGQGFQAARHISLILQGNSPGDIPVELPDQIPFFINGEVSEQLNLELDENLLKLTEPVKNGGGGGE</sequence>
<evidence type="ECO:0000313" key="2">
    <source>
        <dbReference type="Proteomes" id="UP000198571"/>
    </source>
</evidence>
<proteinExistence type="predicted"/>
<keyword evidence="2" id="KW-1185">Reference proteome</keyword>
<gene>
    <name evidence="1" type="ORF">SAMN05518684_106180</name>
</gene>
<dbReference type="Gene3D" id="3.40.50.2300">
    <property type="match status" value="2"/>
</dbReference>
<accession>A0A1H9TZP0</accession>
<dbReference type="Pfam" id="PF04392">
    <property type="entry name" value="ABC_sub_bind"/>
    <property type="match status" value="1"/>
</dbReference>
<evidence type="ECO:0000313" key="1">
    <source>
        <dbReference type="EMBL" id="SES02367.1"/>
    </source>
</evidence>
<dbReference type="STRING" id="1601833.SAMN05518684_106180"/>